<dbReference type="GO" id="GO:0042795">
    <property type="term" value="P:snRNA transcription by RNA polymerase II"/>
    <property type="evidence" value="ECO:0007669"/>
    <property type="project" value="TreeGrafter"/>
</dbReference>
<evidence type="ECO:0000313" key="11">
    <source>
        <dbReference type="EMBL" id="VDN55288.1"/>
    </source>
</evidence>
<dbReference type="STRING" id="318479.A0A0N4U2J3"/>
<comment type="similarity">
    <text evidence="2">Belongs to the SNAPC3/SRD2 family.</text>
</comment>
<dbReference type="GO" id="GO:0001046">
    <property type="term" value="F:core promoter sequence-specific DNA binding"/>
    <property type="evidence" value="ECO:0007669"/>
    <property type="project" value="TreeGrafter"/>
</dbReference>
<dbReference type="EMBL" id="UYYG01001152">
    <property type="protein sequence ID" value="VDN55288.1"/>
    <property type="molecule type" value="Genomic_DNA"/>
</dbReference>
<dbReference type="GO" id="GO:0005634">
    <property type="term" value="C:nucleus"/>
    <property type="evidence" value="ECO:0007669"/>
    <property type="project" value="UniProtKB-SubCell"/>
</dbReference>
<dbReference type="AlphaFoldDB" id="A0A0N4U2J3"/>
<protein>
    <recommendedName>
        <fullName evidence="3">snRNA-activating protein complex subunit 3</fullName>
    </recommendedName>
    <alternativeName>
        <fullName evidence="10">Small nuclear RNA-activating complex polypeptide 3</fullName>
    </alternativeName>
</protein>
<keyword evidence="4" id="KW-0805">Transcription regulation</keyword>
<evidence type="ECO:0000256" key="1">
    <source>
        <dbReference type="ARBA" id="ARBA00004123"/>
    </source>
</evidence>
<evidence type="ECO:0000256" key="7">
    <source>
        <dbReference type="ARBA" id="ARBA00023242"/>
    </source>
</evidence>
<name>A0A0N4U2J3_DRAME</name>
<comment type="subunit">
    <text evidence="9">Part of the SNAPc complex composed of 5 subunits: SNAPC1, SNAPC2, SNAPC3, SNAPC4 and SNAPC5. SNAPC3 interacts with SNAPC1.</text>
</comment>
<dbReference type="Proteomes" id="UP000274756">
    <property type="component" value="Unassembled WGS sequence"/>
</dbReference>
<sequence>MSMEKQIVPDEHEFISPLVNFNAFKEDAIAKRDRLRAIVGLKPLRDFIYPDDIPKANVALKESINTEIDTSDDDINKIIEIFAVSEEEAKETVANMNLEHLAVTNRRDIMFRPNVAFEDVPADTELETLNAKEIDLNIRRHISCTICYANSLSKYSDYFENELRKTRSTGYGEAVVNDFVVTLTICRPFNRQLEFHEKKSIGIRPYWKFLLRGETTLVEMHSLFKCTSDFGLTFGAETKENPELKDFTFFKYPSSFIFIHDTFYIADAYRCFKETLVQIDQSKLMPLTDISEPIRSWMKKKKNEFGPTEVKNLGNHKVKDITCRLGFPYVYVHQGNCEHVFFFTDLRLMDIQDYPIGFPQKLSDNSIENRCKVCRHSIAGWIIEDDSLPTTPFHICDNCYKQYLHTNKHHKLKHMGTKNLLYMDPSVLQF</sequence>
<dbReference type="GO" id="GO:0042796">
    <property type="term" value="P:snRNA transcription by RNA polymerase III"/>
    <property type="evidence" value="ECO:0007669"/>
    <property type="project" value="TreeGrafter"/>
</dbReference>
<evidence type="ECO:0000256" key="2">
    <source>
        <dbReference type="ARBA" id="ARBA00010410"/>
    </source>
</evidence>
<dbReference type="Pfam" id="PF12251">
    <property type="entry name" value="SNAPC3"/>
    <property type="match status" value="1"/>
</dbReference>
<dbReference type="PANTHER" id="PTHR13421:SF16">
    <property type="entry name" value="SNRNA-ACTIVATING PROTEIN COMPLEX SUBUNIT 3"/>
    <property type="match status" value="1"/>
</dbReference>
<evidence type="ECO:0000256" key="8">
    <source>
        <dbReference type="ARBA" id="ARBA00025193"/>
    </source>
</evidence>
<dbReference type="Proteomes" id="UP000038040">
    <property type="component" value="Unplaced"/>
</dbReference>
<accession>A0A0N4U2J3</accession>
<evidence type="ECO:0000313" key="12">
    <source>
        <dbReference type="Proteomes" id="UP000038040"/>
    </source>
</evidence>
<comment type="subcellular location">
    <subcellularLocation>
        <location evidence="1">Nucleus</location>
    </subcellularLocation>
</comment>
<keyword evidence="5" id="KW-0238">DNA-binding</keyword>
<dbReference type="GO" id="GO:0019185">
    <property type="term" value="C:snRNA-activating protein complex"/>
    <property type="evidence" value="ECO:0007669"/>
    <property type="project" value="TreeGrafter"/>
</dbReference>
<dbReference type="InterPro" id="IPR022042">
    <property type="entry name" value="snRNA-activating_su3"/>
</dbReference>
<reference evidence="11 13" key="2">
    <citation type="submission" date="2018-11" db="EMBL/GenBank/DDBJ databases">
        <authorList>
            <consortium name="Pathogen Informatics"/>
        </authorList>
    </citation>
    <scope>NUCLEOTIDE SEQUENCE [LARGE SCALE GENOMIC DNA]</scope>
</reference>
<evidence type="ECO:0000256" key="6">
    <source>
        <dbReference type="ARBA" id="ARBA00023163"/>
    </source>
</evidence>
<evidence type="ECO:0000256" key="10">
    <source>
        <dbReference type="ARBA" id="ARBA00029606"/>
    </source>
</evidence>
<evidence type="ECO:0000256" key="9">
    <source>
        <dbReference type="ARBA" id="ARBA00025958"/>
    </source>
</evidence>
<comment type="function">
    <text evidence="8">Part of the SNAPc complex required for the transcription of both RNA polymerase II and III small-nuclear RNA genes. Binds to the proximal sequence element (PSE), a non-TATA-box basal promoter element common to these 2 types of genes. Recruits TBP and BRF2 to the U6 snRNA TATA box.</text>
</comment>
<dbReference type="OrthoDB" id="9972728at2759"/>
<dbReference type="GO" id="GO:0001006">
    <property type="term" value="F:RNA polymerase III type 3 promoter sequence-specific DNA binding"/>
    <property type="evidence" value="ECO:0007669"/>
    <property type="project" value="TreeGrafter"/>
</dbReference>
<evidence type="ECO:0000313" key="14">
    <source>
        <dbReference type="WBParaSite" id="DME_0000090101-mRNA-1"/>
    </source>
</evidence>
<evidence type="ECO:0000313" key="13">
    <source>
        <dbReference type="Proteomes" id="UP000274756"/>
    </source>
</evidence>
<dbReference type="GO" id="GO:0003681">
    <property type="term" value="F:bent DNA binding"/>
    <property type="evidence" value="ECO:0007669"/>
    <property type="project" value="TreeGrafter"/>
</dbReference>
<keyword evidence="7" id="KW-0539">Nucleus</keyword>
<reference evidence="14" key="1">
    <citation type="submission" date="2017-02" db="UniProtKB">
        <authorList>
            <consortium name="WormBaseParasite"/>
        </authorList>
    </citation>
    <scope>IDENTIFICATION</scope>
</reference>
<evidence type="ECO:0000256" key="3">
    <source>
        <dbReference type="ARBA" id="ARBA00013634"/>
    </source>
</evidence>
<dbReference type="PANTHER" id="PTHR13421">
    <property type="entry name" value="SNRNA-ACTIVATING PROTEIN COMPLEX SUBUNIT 3"/>
    <property type="match status" value="1"/>
</dbReference>
<gene>
    <name evidence="11" type="ORF">DME_LOCUS5261</name>
</gene>
<dbReference type="WBParaSite" id="DME_0000090101-mRNA-1">
    <property type="protein sequence ID" value="DME_0000090101-mRNA-1"/>
    <property type="gene ID" value="DME_0000090101"/>
</dbReference>
<evidence type="ECO:0000256" key="4">
    <source>
        <dbReference type="ARBA" id="ARBA00023015"/>
    </source>
</evidence>
<evidence type="ECO:0000256" key="5">
    <source>
        <dbReference type="ARBA" id="ARBA00023125"/>
    </source>
</evidence>
<keyword evidence="13" id="KW-1185">Reference proteome</keyword>
<dbReference type="GO" id="GO:0000978">
    <property type="term" value="F:RNA polymerase II cis-regulatory region sequence-specific DNA binding"/>
    <property type="evidence" value="ECO:0007669"/>
    <property type="project" value="TreeGrafter"/>
</dbReference>
<organism evidence="12 14">
    <name type="scientific">Dracunculus medinensis</name>
    <name type="common">Guinea worm</name>
    <dbReference type="NCBI Taxonomy" id="318479"/>
    <lineage>
        <taxon>Eukaryota</taxon>
        <taxon>Metazoa</taxon>
        <taxon>Ecdysozoa</taxon>
        <taxon>Nematoda</taxon>
        <taxon>Chromadorea</taxon>
        <taxon>Rhabditida</taxon>
        <taxon>Spirurina</taxon>
        <taxon>Dracunculoidea</taxon>
        <taxon>Dracunculidae</taxon>
        <taxon>Dracunculus</taxon>
    </lineage>
</organism>
<proteinExistence type="inferred from homology"/>
<keyword evidence="6" id="KW-0804">Transcription</keyword>